<dbReference type="STRING" id="100225.SAMN05421595_1067"/>
<reference evidence="3 4" key="1">
    <citation type="submission" date="2012-08" db="EMBL/GenBank/DDBJ databases">
        <title>Whole genome shotgun sequence of Austwickia chelonae NBRC 105200.</title>
        <authorList>
            <person name="Yoshida I."/>
            <person name="Hosoyama A."/>
            <person name="Tsuchikane K."/>
            <person name="Katsumata H."/>
            <person name="Ando Y."/>
            <person name="Ohji S."/>
            <person name="Hamada M."/>
            <person name="Tamura T."/>
            <person name="Yamazoe A."/>
            <person name="Yamazaki S."/>
            <person name="Fujita N."/>
        </authorList>
    </citation>
    <scope>NUCLEOTIDE SEQUENCE [LARGE SCALE GENOMIC DNA]</scope>
    <source>
        <strain evidence="3 4">NBRC 105200</strain>
    </source>
</reference>
<feature type="signal peptide" evidence="2">
    <location>
        <begin position="1"/>
        <end position="31"/>
    </location>
</feature>
<organism evidence="3 4">
    <name type="scientific">Austwickia chelonae NBRC 105200</name>
    <dbReference type="NCBI Taxonomy" id="1184607"/>
    <lineage>
        <taxon>Bacteria</taxon>
        <taxon>Bacillati</taxon>
        <taxon>Actinomycetota</taxon>
        <taxon>Actinomycetes</taxon>
        <taxon>Micrococcales</taxon>
        <taxon>Dermatophilaceae</taxon>
        <taxon>Austwickia</taxon>
    </lineage>
</organism>
<dbReference type="AlphaFoldDB" id="K6VPF1"/>
<keyword evidence="1" id="KW-0812">Transmembrane</keyword>
<feature type="transmembrane region" description="Helical" evidence="1">
    <location>
        <begin position="228"/>
        <end position="247"/>
    </location>
</feature>
<keyword evidence="4" id="KW-1185">Reference proteome</keyword>
<evidence type="ECO:0000256" key="1">
    <source>
        <dbReference type="SAM" id="Phobius"/>
    </source>
</evidence>
<dbReference type="InterPro" id="IPR047703">
    <property type="entry name" value="SCO2322-like"/>
</dbReference>
<dbReference type="Proteomes" id="UP000008495">
    <property type="component" value="Unassembled WGS sequence"/>
</dbReference>
<feature type="chain" id="PRO_5038958426" description="Secreted protein" evidence="2">
    <location>
        <begin position="32"/>
        <end position="263"/>
    </location>
</feature>
<evidence type="ECO:0000313" key="4">
    <source>
        <dbReference type="Proteomes" id="UP000008495"/>
    </source>
</evidence>
<dbReference type="eggNOG" id="ENOG50332M6">
    <property type="taxonomic scope" value="Bacteria"/>
</dbReference>
<sequence length="263" mass="27184">MSSMQRNICRTAGGLLLALAGLLSGASSSESAPVHKPGPTPSASATAERAWTFAHLKDNAWTKAPTGPYSVVPSEGAVDGWRYAATETETPRMPRAMPSFDDICSKVVAEAGKKRIGVVIDYGRKADGAEGANPPAPISRCAQVPSGASSSEVLTAVAMPRDASGRVCSIDNYPGGNVCGEPLTAVPEEAKAADERVGIAVSAPREQPKPQDAATVHGETAQSPSKTILTGVAVVVVGTGFGVFYLMKKRREKKSADDLPAVP</sequence>
<keyword evidence="2" id="KW-0732">Signal</keyword>
<dbReference type="NCBIfam" id="NF040672">
    <property type="entry name" value="SCO2322_fam"/>
    <property type="match status" value="1"/>
</dbReference>
<keyword evidence="1" id="KW-0472">Membrane</keyword>
<evidence type="ECO:0000256" key="2">
    <source>
        <dbReference type="SAM" id="SignalP"/>
    </source>
</evidence>
<evidence type="ECO:0008006" key="5">
    <source>
        <dbReference type="Google" id="ProtNLM"/>
    </source>
</evidence>
<dbReference type="EMBL" id="BAGZ01000005">
    <property type="protein sequence ID" value="GAB77250.1"/>
    <property type="molecule type" value="Genomic_DNA"/>
</dbReference>
<protein>
    <recommendedName>
        <fullName evidence="5">Secreted protein</fullName>
    </recommendedName>
</protein>
<accession>K6VPF1</accession>
<name>K6VPF1_9MICO</name>
<dbReference type="OrthoDB" id="3530682at2"/>
<comment type="caution">
    <text evidence="3">The sequence shown here is derived from an EMBL/GenBank/DDBJ whole genome shotgun (WGS) entry which is preliminary data.</text>
</comment>
<keyword evidence="1" id="KW-1133">Transmembrane helix</keyword>
<gene>
    <name evidence="3" type="ORF">AUCHE_05_01550</name>
</gene>
<evidence type="ECO:0000313" key="3">
    <source>
        <dbReference type="EMBL" id="GAB77250.1"/>
    </source>
</evidence>
<proteinExistence type="predicted"/>